<dbReference type="NCBIfam" id="TIGR01547">
    <property type="entry name" value="phage_term_2"/>
    <property type="match status" value="1"/>
</dbReference>
<keyword evidence="4" id="KW-1185">Reference proteome</keyword>
<reference evidence="4" key="1">
    <citation type="journal article" date="2018" name="MSphere">
        <title>Fusobacterium Genomics Using MinION and Illumina Sequencing Enables Genome Completion and Correction.</title>
        <authorList>
            <person name="Todd S.M."/>
            <person name="Settlage R.E."/>
            <person name="Lahmers K.K."/>
            <person name="Slade D.J."/>
        </authorList>
    </citation>
    <scope>NUCLEOTIDE SEQUENCE [LARGE SCALE GENOMIC DNA]</scope>
    <source>
        <strain evidence="4">ATCC 9817</strain>
    </source>
</reference>
<evidence type="ECO:0000259" key="1">
    <source>
        <dbReference type="Pfam" id="PF04466"/>
    </source>
</evidence>
<feature type="domain" description="Phage terminase large subunit C-terminal" evidence="2">
    <location>
        <begin position="279"/>
        <end position="421"/>
    </location>
</feature>
<organism evidence="3 4">
    <name type="scientific">Fusobacterium mortiferum ATCC 9817</name>
    <dbReference type="NCBI Taxonomy" id="469616"/>
    <lineage>
        <taxon>Bacteria</taxon>
        <taxon>Fusobacteriati</taxon>
        <taxon>Fusobacteriota</taxon>
        <taxon>Fusobacteriia</taxon>
        <taxon>Fusobacteriales</taxon>
        <taxon>Fusobacteriaceae</taxon>
        <taxon>Fusobacterium</taxon>
    </lineage>
</organism>
<dbReference type="Gene3D" id="3.40.50.300">
    <property type="entry name" value="P-loop containing nucleotide triphosphate hydrolases"/>
    <property type="match status" value="1"/>
</dbReference>
<protein>
    <submittedName>
        <fullName evidence="3">PBSX family phage terminase large subunit</fullName>
    </submittedName>
</protein>
<name>A0ABM6TY80_FUSMR</name>
<dbReference type="InterPro" id="IPR035413">
    <property type="entry name" value="Terminase_L_C"/>
</dbReference>
<dbReference type="EMBL" id="CP028102">
    <property type="protein sequence ID" value="AVQ19386.1"/>
    <property type="molecule type" value="Genomic_DNA"/>
</dbReference>
<feature type="domain" description="Phage terminase large subunit N-terminal" evidence="1">
    <location>
        <begin position="23"/>
        <end position="241"/>
    </location>
</feature>
<evidence type="ECO:0000313" key="4">
    <source>
        <dbReference type="Proteomes" id="UP000240258"/>
    </source>
</evidence>
<dbReference type="InterPro" id="IPR006437">
    <property type="entry name" value="Phage_terminase_lsu"/>
</dbReference>
<proteinExistence type="predicted"/>
<dbReference type="PANTHER" id="PTHR39184:SF1">
    <property type="entry name" value="PBSX PHAGE TERMINASE LARGE SUBUNIT"/>
    <property type="match status" value="1"/>
</dbReference>
<dbReference type="RefSeq" id="WP_005885353.1">
    <property type="nucleotide sequence ID" value="NZ_CP028102.1"/>
</dbReference>
<evidence type="ECO:0000259" key="2">
    <source>
        <dbReference type="Pfam" id="PF17288"/>
    </source>
</evidence>
<dbReference type="Pfam" id="PF04466">
    <property type="entry name" value="Terminase_3"/>
    <property type="match status" value="1"/>
</dbReference>
<dbReference type="InterPro" id="IPR035412">
    <property type="entry name" value="Terminase_L_N"/>
</dbReference>
<dbReference type="GeneID" id="62763844"/>
<accession>A0ABM6TY80</accession>
<evidence type="ECO:0000313" key="3">
    <source>
        <dbReference type="EMBL" id="AVQ19386.1"/>
    </source>
</evidence>
<dbReference type="PANTHER" id="PTHR39184">
    <property type="match status" value="1"/>
</dbReference>
<sequence length="446" mass="51811">MENIELTFGEHFANLIQDDDFDIALWIGGYGSGKSFTGFLKTVLTGSIEKRRMLVVRKVYATLKDSCFEDLKEAISILNMENEWKYIKSPYEFENLITGTQIIFKGMDDWRKLKSVKNIDYILIEEADELTIDDIKELRKRLRVKNIRCKLIMMCNPVSRGSSIYKMFFTEQGYNIDENELYEKRLIKFTDKIILENGEILKQVVMIHHSTYKDNPHLPASFIYELESEKDPRLKRIAKEGKFGADGDLVLYNAVFEKQVYEKYIEGKLGKKDQYRGIDWGYSTSYTCGLKMAVNTKLNELYIYWEYYNKGKLTKELFKELEPLKEGGKVIYADSASAQTIADFYDAGYNIDGATKGNGSVEYHEQLLRSFSRIVIDIDRCPHTKEEAEECVYKKDKNGDIQAGRYNIDPHSFDAMSYGLEEYEYIPLKERIRKKKYIGVNGGGKN</sequence>
<dbReference type="InterPro" id="IPR052380">
    <property type="entry name" value="Viral_DNA_packaging_terminase"/>
</dbReference>
<dbReference type="Pfam" id="PF17288">
    <property type="entry name" value="Terminase_3C"/>
    <property type="match status" value="1"/>
</dbReference>
<gene>
    <name evidence="3" type="ORF">C4N19_09900</name>
</gene>
<dbReference type="Proteomes" id="UP000240258">
    <property type="component" value="Chromosome"/>
</dbReference>
<dbReference type="InterPro" id="IPR027417">
    <property type="entry name" value="P-loop_NTPase"/>
</dbReference>
<dbReference type="Gene3D" id="3.30.420.280">
    <property type="match status" value="1"/>
</dbReference>